<feature type="compositionally biased region" description="Polar residues" evidence="1">
    <location>
        <begin position="158"/>
        <end position="167"/>
    </location>
</feature>
<evidence type="ECO:0000313" key="2">
    <source>
        <dbReference type="EMBL" id="ORZ18028.1"/>
    </source>
</evidence>
<comment type="caution">
    <text evidence="2">The sequence shown here is derived from an EMBL/GenBank/DDBJ whole genome shotgun (WGS) entry which is preliminary data.</text>
</comment>
<evidence type="ECO:0000313" key="3">
    <source>
        <dbReference type="Proteomes" id="UP000193560"/>
    </source>
</evidence>
<name>A0A1X2IKE6_9FUNG</name>
<gene>
    <name evidence="2" type="ORF">BCR42DRAFT_436777</name>
</gene>
<dbReference type="AlphaFoldDB" id="A0A1X2IKE6"/>
<sequence>MSLAQFPISTKIQQYRTPREATSSSAFIDPNLPQLPPSQQNYLYSISSQNSDHGYNISRPSHSSIRAKIPTSTIKLGRANWITTITLPSQLIIHGQLPSEYNHHQRDRSRQRPNENSGAIWNQSISFLQQSSTSTLPLLLIPTTTIHQQPLKKRESTNKASGTKSKSQNTCLDTIYHSGFGADLRSECMPVYPTQLLVAISIQLHLTWSRSVWPE</sequence>
<keyword evidence="3" id="KW-1185">Reference proteome</keyword>
<accession>A0A1X2IKE6</accession>
<reference evidence="2 3" key="1">
    <citation type="submission" date="2016-07" db="EMBL/GenBank/DDBJ databases">
        <title>Pervasive Adenine N6-methylation of Active Genes in Fungi.</title>
        <authorList>
            <consortium name="DOE Joint Genome Institute"/>
            <person name="Mondo S.J."/>
            <person name="Dannebaum R.O."/>
            <person name="Kuo R.C."/>
            <person name="Labutti K."/>
            <person name="Haridas S."/>
            <person name="Kuo A."/>
            <person name="Salamov A."/>
            <person name="Ahrendt S.R."/>
            <person name="Lipzen A."/>
            <person name="Sullivan W."/>
            <person name="Andreopoulos W.B."/>
            <person name="Clum A."/>
            <person name="Lindquist E."/>
            <person name="Daum C."/>
            <person name="Ramamoorthy G.K."/>
            <person name="Gryganskyi A."/>
            <person name="Culley D."/>
            <person name="Magnuson J.K."/>
            <person name="James T.Y."/>
            <person name="O'Malley M.A."/>
            <person name="Stajich J.E."/>
            <person name="Spatafora J.W."/>
            <person name="Visel A."/>
            <person name="Grigoriev I.V."/>
        </authorList>
    </citation>
    <scope>NUCLEOTIDE SEQUENCE [LARGE SCALE GENOMIC DNA]</scope>
    <source>
        <strain evidence="2 3">NRRL 1336</strain>
    </source>
</reference>
<proteinExistence type="predicted"/>
<dbReference type="Proteomes" id="UP000193560">
    <property type="component" value="Unassembled WGS sequence"/>
</dbReference>
<feature type="region of interest" description="Disordered" evidence="1">
    <location>
        <begin position="147"/>
        <end position="167"/>
    </location>
</feature>
<evidence type="ECO:0000256" key="1">
    <source>
        <dbReference type="SAM" id="MobiDB-lite"/>
    </source>
</evidence>
<protein>
    <submittedName>
        <fullName evidence="2">Uncharacterized protein</fullName>
    </submittedName>
</protein>
<organism evidence="2 3">
    <name type="scientific">Absidia repens</name>
    <dbReference type="NCBI Taxonomy" id="90262"/>
    <lineage>
        <taxon>Eukaryota</taxon>
        <taxon>Fungi</taxon>
        <taxon>Fungi incertae sedis</taxon>
        <taxon>Mucoromycota</taxon>
        <taxon>Mucoromycotina</taxon>
        <taxon>Mucoromycetes</taxon>
        <taxon>Mucorales</taxon>
        <taxon>Cunninghamellaceae</taxon>
        <taxon>Absidia</taxon>
    </lineage>
</organism>
<dbReference type="EMBL" id="MCGE01000009">
    <property type="protein sequence ID" value="ORZ18028.1"/>
    <property type="molecule type" value="Genomic_DNA"/>
</dbReference>